<dbReference type="PANTHER" id="PTHR43610">
    <property type="entry name" value="BLL6696 PROTEIN"/>
    <property type="match status" value="1"/>
</dbReference>
<dbReference type="OrthoDB" id="9795199at2"/>
<dbReference type="HOGENOM" id="CLU_013985_1_0_10"/>
<feature type="domain" description="N-acetyltransferase" evidence="1">
    <location>
        <begin position="21"/>
        <end position="170"/>
    </location>
</feature>
<dbReference type="EMBL" id="CP001712">
    <property type="protein sequence ID" value="EAR15798.1"/>
    <property type="molecule type" value="Genomic_DNA"/>
</dbReference>
<dbReference type="eggNOG" id="COG1670">
    <property type="taxonomic scope" value="Bacteria"/>
</dbReference>
<dbReference type="SUPFAM" id="SSF55729">
    <property type="entry name" value="Acyl-CoA N-acyltransferases (Nat)"/>
    <property type="match status" value="1"/>
</dbReference>
<dbReference type="InterPro" id="IPR016181">
    <property type="entry name" value="Acyl_CoA_acyltransferase"/>
</dbReference>
<dbReference type="Pfam" id="PF13302">
    <property type="entry name" value="Acetyltransf_3"/>
    <property type="match status" value="1"/>
</dbReference>
<dbReference type="AlphaFoldDB" id="A4CLP9"/>
<organism evidence="2 3">
    <name type="scientific">Robiginitalea biformata (strain ATCC BAA-864 / DSM 15991 / KCTC 12146 / HTCC2501)</name>
    <dbReference type="NCBI Taxonomy" id="313596"/>
    <lineage>
        <taxon>Bacteria</taxon>
        <taxon>Pseudomonadati</taxon>
        <taxon>Bacteroidota</taxon>
        <taxon>Flavobacteriia</taxon>
        <taxon>Flavobacteriales</taxon>
        <taxon>Flavobacteriaceae</taxon>
        <taxon>Robiginitalea</taxon>
    </lineage>
</organism>
<proteinExistence type="predicted"/>
<dbReference type="Proteomes" id="UP000009049">
    <property type="component" value="Chromosome"/>
</dbReference>
<keyword evidence="2" id="KW-0808">Transferase</keyword>
<evidence type="ECO:0000313" key="3">
    <source>
        <dbReference type="Proteomes" id="UP000009049"/>
    </source>
</evidence>
<dbReference type="KEGG" id="rbi:RB2501_15759"/>
<dbReference type="STRING" id="313596.RB2501_15759"/>
<dbReference type="GO" id="GO:0016747">
    <property type="term" value="F:acyltransferase activity, transferring groups other than amino-acyl groups"/>
    <property type="evidence" value="ECO:0007669"/>
    <property type="project" value="InterPro"/>
</dbReference>
<accession>A4CLP9</accession>
<reference evidence="2 3" key="1">
    <citation type="journal article" date="2009" name="J. Bacteriol.">
        <title>Complete genome sequence of Robiginitalea biformata HTCC2501.</title>
        <authorList>
            <person name="Oh H.M."/>
            <person name="Giovannoni S.J."/>
            <person name="Lee K."/>
            <person name="Ferriera S."/>
            <person name="Johnson J."/>
            <person name="Cho J.C."/>
        </authorList>
    </citation>
    <scope>NUCLEOTIDE SEQUENCE [LARGE SCALE GENOMIC DNA]</scope>
    <source>
        <strain evidence="3">ATCC BAA-864 / HTCC2501 / KCTC 12146</strain>
    </source>
</reference>
<dbReference type="PROSITE" id="PS51186">
    <property type="entry name" value="GNAT"/>
    <property type="match status" value="1"/>
</dbReference>
<name>A4CLP9_ROBBH</name>
<keyword evidence="3" id="KW-1185">Reference proteome</keyword>
<evidence type="ECO:0000313" key="2">
    <source>
        <dbReference type="EMBL" id="EAR15798.1"/>
    </source>
</evidence>
<dbReference type="PANTHER" id="PTHR43610:SF1">
    <property type="entry name" value="N-ACETYLTRANSFERASE DOMAIN-CONTAINING PROTEIN"/>
    <property type="match status" value="1"/>
</dbReference>
<protein>
    <submittedName>
        <fullName evidence="2">GCN5-related N-acetyltransferase</fullName>
    </submittedName>
</protein>
<sequence>MDQGKVVLQNERARLEALTPVNYPCLREIAREPGLIRYSPGVLTTPEGFETYFQKALRETQEGTSQVFLIYDREAGQWAGTSRFMRIDARNRVVEIGSTWIGSRFQGTGLNSAVKSLMLDAAFGPMGFERVEFRIDERNIRSRRAVEKLGARLEGVLRRNVYLDDGFKRNTCVYGLLQHEWTGGNPNR</sequence>
<evidence type="ECO:0000259" key="1">
    <source>
        <dbReference type="PROSITE" id="PS51186"/>
    </source>
</evidence>
<gene>
    <name evidence="2" type="ordered locus">RB2501_15759</name>
</gene>
<dbReference type="RefSeq" id="WP_015755113.1">
    <property type="nucleotide sequence ID" value="NC_013222.1"/>
</dbReference>
<dbReference type="InterPro" id="IPR000182">
    <property type="entry name" value="GNAT_dom"/>
</dbReference>
<dbReference type="Gene3D" id="3.40.630.30">
    <property type="match status" value="1"/>
</dbReference>